<dbReference type="PRINTS" id="PR00032">
    <property type="entry name" value="HTHARAC"/>
</dbReference>
<reference evidence="5 6" key="1">
    <citation type="submission" date="2016-11" db="EMBL/GenBank/DDBJ databases">
        <authorList>
            <person name="Jaros S."/>
            <person name="Januszkiewicz K."/>
            <person name="Wedrychowicz H."/>
        </authorList>
    </citation>
    <scope>NUCLEOTIDE SEQUENCE [LARGE SCALE GENOMIC DNA]</scope>
    <source>
        <strain evidence="5 6">CGMCC 4.5723</strain>
    </source>
</reference>
<dbReference type="PANTHER" id="PTHR11019">
    <property type="entry name" value="HTH-TYPE TRANSCRIPTIONAL REGULATOR NIMR"/>
    <property type="match status" value="1"/>
</dbReference>
<dbReference type="PANTHER" id="PTHR11019:SF199">
    <property type="entry name" value="HTH-TYPE TRANSCRIPTIONAL REGULATOR NIMR"/>
    <property type="match status" value="1"/>
</dbReference>
<dbReference type="InterPro" id="IPR014710">
    <property type="entry name" value="RmlC-like_jellyroll"/>
</dbReference>
<dbReference type="GO" id="GO:0003700">
    <property type="term" value="F:DNA-binding transcription factor activity"/>
    <property type="evidence" value="ECO:0007669"/>
    <property type="project" value="InterPro"/>
</dbReference>
<protein>
    <submittedName>
        <fullName evidence="5">AraC-type DNA-binding protein</fullName>
    </submittedName>
</protein>
<keyword evidence="1" id="KW-0805">Transcription regulation</keyword>
<evidence type="ECO:0000313" key="6">
    <source>
        <dbReference type="Proteomes" id="UP000184452"/>
    </source>
</evidence>
<dbReference type="Pfam" id="PF12833">
    <property type="entry name" value="HTH_18"/>
    <property type="match status" value="1"/>
</dbReference>
<gene>
    <name evidence="5" type="ORF">SAMN05421803_13714</name>
</gene>
<accession>A0A1M6VTG4</accession>
<dbReference type="SUPFAM" id="SSF51182">
    <property type="entry name" value="RmlC-like cupins"/>
    <property type="match status" value="1"/>
</dbReference>
<keyword evidence="6" id="KW-1185">Reference proteome</keyword>
<evidence type="ECO:0000256" key="3">
    <source>
        <dbReference type="ARBA" id="ARBA00023163"/>
    </source>
</evidence>
<dbReference type="InterPro" id="IPR020449">
    <property type="entry name" value="Tscrpt_reg_AraC-type_HTH"/>
</dbReference>
<dbReference type="InterPro" id="IPR018060">
    <property type="entry name" value="HTH_AraC"/>
</dbReference>
<dbReference type="OrthoDB" id="2039152at2"/>
<dbReference type="PROSITE" id="PS01124">
    <property type="entry name" value="HTH_ARAC_FAMILY_2"/>
    <property type="match status" value="1"/>
</dbReference>
<evidence type="ECO:0000259" key="4">
    <source>
        <dbReference type="PROSITE" id="PS01124"/>
    </source>
</evidence>
<dbReference type="SUPFAM" id="SSF46689">
    <property type="entry name" value="Homeodomain-like"/>
    <property type="match status" value="2"/>
</dbReference>
<dbReference type="Gene3D" id="2.60.120.10">
    <property type="entry name" value="Jelly Rolls"/>
    <property type="match status" value="1"/>
</dbReference>
<evidence type="ECO:0000256" key="1">
    <source>
        <dbReference type="ARBA" id="ARBA00023015"/>
    </source>
</evidence>
<proteinExistence type="predicted"/>
<evidence type="ECO:0000313" key="5">
    <source>
        <dbReference type="EMBL" id="SHK84711.1"/>
    </source>
</evidence>
<dbReference type="STRING" id="758803.SAMN05421803_13714"/>
<name>A0A1M6VTG4_9ACTN</name>
<dbReference type="GO" id="GO:0043565">
    <property type="term" value="F:sequence-specific DNA binding"/>
    <property type="evidence" value="ECO:0007669"/>
    <property type="project" value="InterPro"/>
</dbReference>
<keyword evidence="3" id="KW-0804">Transcription</keyword>
<dbReference type="Proteomes" id="UP000184452">
    <property type="component" value="Unassembled WGS sequence"/>
</dbReference>
<dbReference type="RefSeq" id="WP_073384189.1">
    <property type="nucleotide sequence ID" value="NZ_FQZK01000037.1"/>
</dbReference>
<dbReference type="InterPro" id="IPR011051">
    <property type="entry name" value="RmlC_Cupin_sf"/>
</dbReference>
<dbReference type="Gene3D" id="1.10.10.60">
    <property type="entry name" value="Homeodomain-like"/>
    <property type="match status" value="1"/>
</dbReference>
<dbReference type="SMART" id="SM00342">
    <property type="entry name" value="HTH_ARAC"/>
    <property type="match status" value="1"/>
</dbReference>
<feature type="domain" description="HTH araC/xylS-type" evidence="4">
    <location>
        <begin position="154"/>
        <end position="251"/>
    </location>
</feature>
<evidence type="ECO:0000256" key="2">
    <source>
        <dbReference type="ARBA" id="ARBA00023125"/>
    </source>
</evidence>
<organism evidence="5 6">
    <name type="scientific">Nocardiopsis flavescens</name>
    <dbReference type="NCBI Taxonomy" id="758803"/>
    <lineage>
        <taxon>Bacteria</taxon>
        <taxon>Bacillati</taxon>
        <taxon>Actinomycetota</taxon>
        <taxon>Actinomycetes</taxon>
        <taxon>Streptosporangiales</taxon>
        <taxon>Nocardiopsidaceae</taxon>
        <taxon>Nocardiopsis</taxon>
    </lineage>
</organism>
<keyword evidence="2 5" id="KW-0238">DNA-binding</keyword>
<sequence>MPKPRVPESGSAAGSPWRVHLPPVSLEGMIEDDKHLLLWQARGESDFTIDGEPRVLASGHALWLPARTPHAFTVRENSVLLPMFFDVAVTATTLRESTAITVDRDLRTLFLGFIQASYSLIRPNVNIARQILALIEERPVLVTALPLPTTESALLVAESLRFNPGDDRSVNELAASVHSSARTIERAFLAQTGMTLRQWRIRNRMEAAGILLRSHTLLDAVARRVGYTSTSAFRRVFKGHFGMTPGEYIARFRSGP</sequence>
<dbReference type="InterPro" id="IPR009057">
    <property type="entry name" value="Homeodomain-like_sf"/>
</dbReference>
<dbReference type="EMBL" id="FQZK01000037">
    <property type="protein sequence ID" value="SHK84711.1"/>
    <property type="molecule type" value="Genomic_DNA"/>
</dbReference>
<dbReference type="AlphaFoldDB" id="A0A1M6VTG4"/>